<dbReference type="PROSITE" id="PS51379">
    <property type="entry name" value="4FE4S_FER_2"/>
    <property type="match status" value="2"/>
</dbReference>
<dbReference type="Gene3D" id="1.10.1060.10">
    <property type="entry name" value="Alpha-helical ferredoxin"/>
    <property type="match status" value="1"/>
</dbReference>
<dbReference type="GO" id="GO:0051536">
    <property type="term" value="F:iron-sulfur cluster binding"/>
    <property type="evidence" value="ECO:0007669"/>
    <property type="project" value="UniProtKB-KW"/>
</dbReference>
<gene>
    <name evidence="5" type="primary">asrA_1</name>
    <name evidence="5" type="ORF">Pmgp_02811</name>
</gene>
<dbReference type="PANTHER" id="PTHR40447">
    <property type="entry name" value="ANAEROBIC SULFITE REDUCTASE SUBUNIT A"/>
    <property type="match status" value="1"/>
</dbReference>
<keyword evidence="3" id="KW-0411">Iron-sulfur</keyword>
<feature type="domain" description="4Fe-4S ferredoxin-type" evidence="4">
    <location>
        <begin position="226"/>
        <end position="259"/>
    </location>
</feature>
<dbReference type="RefSeq" id="WP_134214602.1">
    <property type="nucleotide sequence ID" value="NZ_QFFZ01000036.1"/>
</dbReference>
<proteinExistence type="predicted"/>
<feature type="domain" description="4Fe-4S ferredoxin-type" evidence="4">
    <location>
        <begin position="305"/>
        <end position="339"/>
    </location>
</feature>
<dbReference type="Pfam" id="PF17179">
    <property type="entry name" value="Fer4_22"/>
    <property type="match status" value="1"/>
</dbReference>
<evidence type="ECO:0000256" key="3">
    <source>
        <dbReference type="ARBA" id="ARBA00023014"/>
    </source>
</evidence>
<comment type="caution">
    <text evidence="5">The sequence shown here is derived from an EMBL/GenBank/DDBJ whole genome shotgun (WGS) entry which is preliminary data.</text>
</comment>
<reference evidence="5 6" key="1">
    <citation type="journal article" date="2018" name="Environ. Microbiol.">
        <title>Novel energy conservation strategies and behaviour of Pelotomaculum schinkii driving syntrophic propionate catabolism.</title>
        <authorList>
            <person name="Hidalgo-Ahumada C.A.P."/>
            <person name="Nobu M.K."/>
            <person name="Narihiro T."/>
            <person name="Tamaki H."/>
            <person name="Liu W.T."/>
            <person name="Kamagata Y."/>
            <person name="Stams A.J.M."/>
            <person name="Imachi H."/>
            <person name="Sousa D.Z."/>
        </authorList>
    </citation>
    <scope>NUCLEOTIDE SEQUENCE [LARGE SCALE GENOMIC DNA]</scope>
    <source>
        <strain evidence="5 6">MGP</strain>
    </source>
</reference>
<protein>
    <submittedName>
        <fullName evidence="5">Anaerobic sulfite reductase subunit A</fullName>
    </submittedName>
</protein>
<dbReference type="OrthoDB" id="9796486at2"/>
<dbReference type="PROSITE" id="PS00198">
    <property type="entry name" value="4FE4S_FER_1"/>
    <property type="match status" value="2"/>
</dbReference>
<sequence length="347" mass="38862">MEARVVNKGQLPELLDKLAKDYDLIAPVQEETVVLFRKISGAADAFLEYTNSDVSPKGCFLPQNEKTFNYTYTGDSIEINKPEGAQKAVLFGARPCDIKAITTLDPVFEGEKFGDEYYSGKRENTVIIGLSCTKVLSTCFCYAFEGGPCDGTGSDLLFTEIGDKYYVEVNTEKGKALADAYSQIFSSQGAEQLAKDKEELAKKLAGEFVRKVDLTGVKELLDNNFELPYWNGDDQKKCLGCGTCTYVCPTCHCFDIFDYPTGDFTGARLRCWDSCMYPEYTLMAGGHNPRPTRKERVRNRFMHKLKYHLDRYNMVGCVGCGRCVRKCPVNIDITKIINDLKEVAQNA</sequence>
<evidence type="ECO:0000259" key="4">
    <source>
        <dbReference type="PROSITE" id="PS51379"/>
    </source>
</evidence>
<dbReference type="Proteomes" id="UP000297597">
    <property type="component" value="Unassembled WGS sequence"/>
</dbReference>
<keyword evidence="2" id="KW-0408">Iron</keyword>
<accession>A0A4Y7RME0</accession>
<name>A0A4Y7RME0_9FIRM</name>
<dbReference type="GO" id="GO:0046872">
    <property type="term" value="F:metal ion binding"/>
    <property type="evidence" value="ECO:0007669"/>
    <property type="project" value="UniProtKB-KW"/>
</dbReference>
<dbReference type="InterPro" id="IPR017896">
    <property type="entry name" value="4Fe4S_Fe-S-bd"/>
</dbReference>
<dbReference type="AlphaFoldDB" id="A0A4Y7RME0"/>
<dbReference type="PANTHER" id="PTHR40447:SF1">
    <property type="entry name" value="ANAEROBIC SULFITE REDUCTASE SUBUNIT A"/>
    <property type="match status" value="1"/>
</dbReference>
<evidence type="ECO:0000256" key="2">
    <source>
        <dbReference type="ARBA" id="ARBA00023004"/>
    </source>
</evidence>
<evidence type="ECO:0000313" key="6">
    <source>
        <dbReference type="Proteomes" id="UP000297597"/>
    </source>
</evidence>
<dbReference type="EMBL" id="QFFZ01000036">
    <property type="protein sequence ID" value="TEB09899.1"/>
    <property type="molecule type" value="Genomic_DNA"/>
</dbReference>
<keyword evidence="6" id="KW-1185">Reference proteome</keyword>
<dbReference type="InterPro" id="IPR009051">
    <property type="entry name" value="Helical_ferredxn"/>
</dbReference>
<dbReference type="SUPFAM" id="SSF46548">
    <property type="entry name" value="alpha-helical ferredoxin"/>
    <property type="match status" value="1"/>
</dbReference>
<evidence type="ECO:0000313" key="5">
    <source>
        <dbReference type="EMBL" id="TEB09899.1"/>
    </source>
</evidence>
<evidence type="ECO:0000256" key="1">
    <source>
        <dbReference type="ARBA" id="ARBA00022723"/>
    </source>
</evidence>
<dbReference type="InterPro" id="IPR017900">
    <property type="entry name" value="4Fe4S_Fe_S_CS"/>
</dbReference>
<keyword evidence="1" id="KW-0479">Metal-binding</keyword>
<organism evidence="5 6">
    <name type="scientific">Pelotomaculum propionicicum</name>
    <dbReference type="NCBI Taxonomy" id="258475"/>
    <lineage>
        <taxon>Bacteria</taxon>
        <taxon>Bacillati</taxon>
        <taxon>Bacillota</taxon>
        <taxon>Clostridia</taxon>
        <taxon>Eubacteriales</taxon>
        <taxon>Desulfotomaculaceae</taxon>
        <taxon>Pelotomaculum</taxon>
    </lineage>
</organism>